<dbReference type="CDD" id="cd00448">
    <property type="entry name" value="YjgF_YER057c_UK114_family"/>
    <property type="match status" value="1"/>
</dbReference>
<dbReference type="InterPro" id="IPR035959">
    <property type="entry name" value="RutC-like_sf"/>
</dbReference>
<accession>A0A401ZCM6</accession>
<dbReference type="Proteomes" id="UP000287224">
    <property type="component" value="Unassembled WGS sequence"/>
</dbReference>
<keyword evidence="2" id="KW-1185">Reference proteome</keyword>
<dbReference type="SUPFAM" id="SSF55298">
    <property type="entry name" value="YjgF-like"/>
    <property type="match status" value="1"/>
</dbReference>
<dbReference type="OrthoDB" id="9803101at2"/>
<protein>
    <submittedName>
        <fullName evidence="1">Enamine deaminase RidA</fullName>
    </submittedName>
</protein>
<dbReference type="Pfam" id="PF01042">
    <property type="entry name" value="Ribonuc_L-PSP"/>
    <property type="match status" value="1"/>
</dbReference>
<dbReference type="EMBL" id="BIFQ01000001">
    <property type="protein sequence ID" value="GCE04651.1"/>
    <property type="molecule type" value="Genomic_DNA"/>
</dbReference>
<gene>
    <name evidence="1" type="ORF">KDAU_19800</name>
</gene>
<sequence length="136" mass="14945">MSDQSAQTRFINPSTLPGTAGYSHVVEVTGGRTIHISGQVAINAAGEIVGRDDFRAQTQQVFENIKAALASVGADFTHVIKLNMYVVDMTQVPILREVRDRYVNTQNPPASTLVEIRRLVREEFLVEIEATAHLPA</sequence>
<comment type="caution">
    <text evidence="1">The sequence shown here is derived from an EMBL/GenBank/DDBJ whole genome shotgun (WGS) entry which is preliminary data.</text>
</comment>
<proteinExistence type="predicted"/>
<reference evidence="2" key="1">
    <citation type="submission" date="2018-12" db="EMBL/GenBank/DDBJ databases">
        <title>Tengunoibacter tsumagoiensis gen. nov., sp. nov., Dictyobacter kobayashii sp. nov., D. alpinus sp. nov., and D. joshuensis sp. nov. and description of Dictyobacteraceae fam. nov. within the order Ktedonobacterales isolated from Tengu-no-mugimeshi.</title>
        <authorList>
            <person name="Wang C.M."/>
            <person name="Zheng Y."/>
            <person name="Sakai Y."/>
            <person name="Toyoda A."/>
            <person name="Minakuchi Y."/>
            <person name="Abe K."/>
            <person name="Yokota A."/>
            <person name="Yabe S."/>
        </authorList>
    </citation>
    <scope>NUCLEOTIDE SEQUENCE [LARGE SCALE GENOMIC DNA]</scope>
    <source>
        <strain evidence="2">S-27</strain>
    </source>
</reference>
<dbReference type="PANTHER" id="PTHR43857:SF1">
    <property type="entry name" value="YJGH FAMILY PROTEIN"/>
    <property type="match status" value="1"/>
</dbReference>
<dbReference type="Gene3D" id="3.30.1330.40">
    <property type="entry name" value="RutC-like"/>
    <property type="match status" value="1"/>
</dbReference>
<evidence type="ECO:0000313" key="1">
    <source>
        <dbReference type="EMBL" id="GCE04651.1"/>
    </source>
</evidence>
<dbReference type="AlphaFoldDB" id="A0A401ZCM6"/>
<dbReference type="InterPro" id="IPR006175">
    <property type="entry name" value="YjgF/YER057c/UK114"/>
</dbReference>
<dbReference type="PANTHER" id="PTHR43857">
    <property type="entry name" value="BLR7761 PROTEIN"/>
    <property type="match status" value="1"/>
</dbReference>
<evidence type="ECO:0000313" key="2">
    <source>
        <dbReference type="Proteomes" id="UP000287224"/>
    </source>
</evidence>
<organism evidence="1 2">
    <name type="scientific">Dictyobacter aurantiacus</name>
    <dbReference type="NCBI Taxonomy" id="1936993"/>
    <lineage>
        <taxon>Bacteria</taxon>
        <taxon>Bacillati</taxon>
        <taxon>Chloroflexota</taxon>
        <taxon>Ktedonobacteria</taxon>
        <taxon>Ktedonobacterales</taxon>
        <taxon>Dictyobacteraceae</taxon>
        <taxon>Dictyobacter</taxon>
    </lineage>
</organism>
<dbReference type="RefSeq" id="WP_126595782.1">
    <property type="nucleotide sequence ID" value="NZ_BIFQ01000001.1"/>
</dbReference>
<name>A0A401ZCM6_9CHLR</name>